<reference evidence="1 2" key="1">
    <citation type="submission" date="2023-01" db="EMBL/GenBank/DDBJ databases">
        <title>Cultivation and genomic characterization of new, ubiquitous marine nitrite-oxidizing bacteria from the Nitrospirales.</title>
        <authorList>
            <person name="Mueller A.J."/>
            <person name="Daebeler A."/>
            <person name="Herbold C.W."/>
            <person name="Kirkegaard R.H."/>
            <person name="Daims H."/>
        </authorList>
    </citation>
    <scope>NUCLEOTIDE SEQUENCE [LARGE SCALE GENOMIC DNA]</scope>
    <source>
        <strain evidence="1 2">DK</strain>
    </source>
</reference>
<dbReference type="EMBL" id="CP116968">
    <property type="protein sequence ID" value="WNM62458.1"/>
    <property type="molecule type" value="Genomic_DNA"/>
</dbReference>
<name>A0AA96JWF8_9BACT</name>
<gene>
    <name evidence="1" type="ORF">PQG83_01560</name>
</gene>
<proteinExistence type="predicted"/>
<dbReference type="KEGG" id="nneo:PQG83_01560"/>
<keyword evidence="2" id="KW-1185">Reference proteome</keyword>
<evidence type="ECO:0000313" key="2">
    <source>
        <dbReference type="Proteomes" id="UP001302494"/>
    </source>
</evidence>
<evidence type="ECO:0000313" key="1">
    <source>
        <dbReference type="EMBL" id="WNM62458.1"/>
    </source>
</evidence>
<dbReference type="AlphaFoldDB" id="A0AA96JWF8"/>
<dbReference type="RefSeq" id="WP_312745988.1">
    <property type="nucleotide sequence ID" value="NZ_CP116968.1"/>
</dbReference>
<protein>
    <submittedName>
        <fullName evidence="1">Uncharacterized protein</fullName>
    </submittedName>
</protein>
<organism evidence="1 2">
    <name type="scientific">Candidatus Nitrospira neomarina</name>
    <dbReference type="NCBI Taxonomy" id="3020899"/>
    <lineage>
        <taxon>Bacteria</taxon>
        <taxon>Pseudomonadati</taxon>
        <taxon>Nitrospirota</taxon>
        <taxon>Nitrospiria</taxon>
        <taxon>Nitrospirales</taxon>
        <taxon>Nitrospiraceae</taxon>
        <taxon>Nitrospira</taxon>
    </lineage>
</organism>
<sequence>MLRKESLRGIHGIYVVVEDLGPELRGVLNRSEVRKRVEAQLQTAGIRLVKELEAAKLPGEPYLYVNMAALPLGPKRYACRIDLEVHQLVALVHNSSTGHAITWEQGVVTAGGVKTIFNNFDELVLDFICDYLAMNPDN</sequence>
<accession>A0AA96JWF8</accession>
<dbReference type="Proteomes" id="UP001302494">
    <property type="component" value="Chromosome"/>
</dbReference>